<dbReference type="EMBL" id="ONZF01000001">
    <property type="protein sequence ID" value="SPJ22892.1"/>
    <property type="molecule type" value="Genomic_DNA"/>
</dbReference>
<protein>
    <recommendedName>
        <fullName evidence="4">DUF4189 domain-containing protein</fullName>
    </recommendedName>
</protein>
<gene>
    <name evidence="2" type="ORF">PAA8504_00691</name>
</gene>
<feature type="signal peptide" evidence="1">
    <location>
        <begin position="1"/>
        <end position="17"/>
    </location>
</feature>
<evidence type="ECO:0000256" key="1">
    <source>
        <dbReference type="SAM" id="SignalP"/>
    </source>
</evidence>
<evidence type="ECO:0000313" key="2">
    <source>
        <dbReference type="EMBL" id="SPJ22892.1"/>
    </source>
</evidence>
<organism evidence="2 3">
    <name type="scientific">Palleronia abyssalis</name>
    <dbReference type="NCBI Taxonomy" id="1501240"/>
    <lineage>
        <taxon>Bacteria</taxon>
        <taxon>Pseudomonadati</taxon>
        <taxon>Pseudomonadota</taxon>
        <taxon>Alphaproteobacteria</taxon>
        <taxon>Rhodobacterales</taxon>
        <taxon>Roseobacteraceae</taxon>
        <taxon>Palleronia</taxon>
    </lineage>
</organism>
<name>A0A2R8BRW7_9RHOB</name>
<accession>A0A2R8BRW7</accession>
<evidence type="ECO:0008006" key="4">
    <source>
        <dbReference type="Google" id="ProtNLM"/>
    </source>
</evidence>
<sequence length="139" mass="15587">MRALALLLALMPAHSFADHVYPDGYAFVYAPCYPENEFELCPVPVADGHNPGYLPRTVPSTARLVIEEPVKYFWTKENRFSILITPNIVPYEEAIQDAASVAAGHCGREPGEQIVARIDMRQRYAPEDLESWKFGGTCE</sequence>
<dbReference type="AlphaFoldDB" id="A0A2R8BRW7"/>
<evidence type="ECO:0000313" key="3">
    <source>
        <dbReference type="Proteomes" id="UP000244912"/>
    </source>
</evidence>
<proteinExistence type="predicted"/>
<keyword evidence="3" id="KW-1185">Reference proteome</keyword>
<dbReference type="Proteomes" id="UP000244912">
    <property type="component" value="Unassembled WGS sequence"/>
</dbReference>
<feature type="chain" id="PRO_5015346879" description="DUF4189 domain-containing protein" evidence="1">
    <location>
        <begin position="18"/>
        <end position="139"/>
    </location>
</feature>
<reference evidence="2 3" key="1">
    <citation type="submission" date="2018-03" db="EMBL/GenBank/DDBJ databases">
        <authorList>
            <person name="Keele B.F."/>
        </authorList>
    </citation>
    <scope>NUCLEOTIDE SEQUENCE [LARGE SCALE GENOMIC DNA]</scope>
    <source>
        <strain evidence="2 3">CECT 8504</strain>
    </source>
</reference>
<keyword evidence="1" id="KW-0732">Signal</keyword>